<dbReference type="InterPro" id="IPR029063">
    <property type="entry name" value="SAM-dependent_MTases_sf"/>
</dbReference>
<dbReference type="PANTHER" id="PTHR43591:SF110">
    <property type="entry name" value="RHODANESE DOMAIN-CONTAINING PROTEIN"/>
    <property type="match status" value="1"/>
</dbReference>
<reference evidence="3" key="1">
    <citation type="journal article" date="2019" name="Int. J. Syst. Evol. Microbiol.">
        <title>The Global Catalogue of Microorganisms (GCM) 10K type strain sequencing project: providing services to taxonomists for standard genome sequencing and annotation.</title>
        <authorList>
            <consortium name="The Broad Institute Genomics Platform"/>
            <consortium name="The Broad Institute Genome Sequencing Center for Infectious Disease"/>
            <person name="Wu L."/>
            <person name="Ma J."/>
        </authorList>
    </citation>
    <scope>NUCLEOTIDE SEQUENCE [LARGE SCALE GENOMIC DNA]</scope>
    <source>
        <strain evidence="3">KCTC 42456</strain>
    </source>
</reference>
<organism evidence="2 3">
    <name type="scientific">Pedobacter alpinus</name>
    <dbReference type="NCBI Taxonomy" id="1590643"/>
    <lineage>
        <taxon>Bacteria</taxon>
        <taxon>Pseudomonadati</taxon>
        <taxon>Bacteroidota</taxon>
        <taxon>Sphingobacteriia</taxon>
        <taxon>Sphingobacteriales</taxon>
        <taxon>Sphingobacteriaceae</taxon>
        <taxon>Pedobacter</taxon>
    </lineage>
</organism>
<dbReference type="Gene3D" id="3.40.50.150">
    <property type="entry name" value="Vaccinia Virus protein VP39"/>
    <property type="match status" value="1"/>
</dbReference>
<accession>A0ABW5TVN2</accession>
<dbReference type="PANTHER" id="PTHR43591">
    <property type="entry name" value="METHYLTRANSFERASE"/>
    <property type="match status" value="1"/>
</dbReference>
<dbReference type="GO" id="GO:0008168">
    <property type="term" value="F:methyltransferase activity"/>
    <property type="evidence" value="ECO:0007669"/>
    <property type="project" value="UniProtKB-KW"/>
</dbReference>
<feature type="domain" description="Methyltransferase type 11" evidence="1">
    <location>
        <begin position="105"/>
        <end position="171"/>
    </location>
</feature>
<dbReference type="InterPro" id="IPR013216">
    <property type="entry name" value="Methyltransf_11"/>
</dbReference>
<dbReference type="EMBL" id="JBHULV010000052">
    <property type="protein sequence ID" value="MFD2733153.1"/>
    <property type="molecule type" value="Genomic_DNA"/>
</dbReference>
<name>A0ABW5TVN2_9SPHI</name>
<keyword evidence="3" id="KW-1185">Reference proteome</keyword>
<dbReference type="CDD" id="cd02440">
    <property type="entry name" value="AdoMet_MTases"/>
    <property type="match status" value="1"/>
</dbReference>
<comment type="caution">
    <text evidence="2">The sequence shown here is derived from an EMBL/GenBank/DDBJ whole genome shotgun (WGS) entry which is preliminary data.</text>
</comment>
<keyword evidence="2" id="KW-0489">Methyltransferase</keyword>
<keyword evidence="2" id="KW-0808">Transferase</keyword>
<evidence type="ECO:0000259" key="1">
    <source>
        <dbReference type="Pfam" id="PF08241"/>
    </source>
</evidence>
<protein>
    <submittedName>
        <fullName evidence="2">Class I SAM-dependent methyltransferase</fullName>
        <ecNumber evidence="2">2.1.1.-</ecNumber>
    </submittedName>
</protein>
<dbReference type="Proteomes" id="UP001597546">
    <property type="component" value="Unassembled WGS sequence"/>
</dbReference>
<evidence type="ECO:0000313" key="2">
    <source>
        <dbReference type="EMBL" id="MFD2733153.1"/>
    </source>
</evidence>
<sequence length="256" mass="29822">MTVFKKFIKSFISIKYRIIIYKQYYKIRWLLYLGNNVYCVCCGKSSSKFLPYGNILRENAACPYCNSLERTRLLNYYLINETDIFSGNKSILHFAPEYTLAKQLKKSSKNYISADIEKCVANIVEDIQSLTFEDNKFDYIICSCVLGHVPDEISAIKEIKRVLKAGGKAFILTLLNIGTYKTLEDKHIITYEDRLKHYGEGDLLRLHGEDFLERLNIPNTVVEKIDYSTKFTKEEKTKYSLGNKERELIFCLKKTL</sequence>
<evidence type="ECO:0000313" key="3">
    <source>
        <dbReference type="Proteomes" id="UP001597546"/>
    </source>
</evidence>
<dbReference type="GO" id="GO:0032259">
    <property type="term" value="P:methylation"/>
    <property type="evidence" value="ECO:0007669"/>
    <property type="project" value="UniProtKB-KW"/>
</dbReference>
<dbReference type="SUPFAM" id="SSF53335">
    <property type="entry name" value="S-adenosyl-L-methionine-dependent methyltransferases"/>
    <property type="match status" value="1"/>
</dbReference>
<dbReference type="EC" id="2.1.1.-" evidence="2"/>
<proteinExistence type="predicted"/>
<gene>
    <name evidence="2" type="ORF">ACFSSE_15700</name>
</gene>
<dbReference type="Pfam" id="PF08241">
    <property type="entry name" value="Methyltransf_11"/>
    <property type="match status" value="1"/>
</dbReference>